<comment type="caution">
    <text evidence="1">The sequence shown here is derived from an EMBL/GenBank/DDBJ whole genome shotgun (WGS) entry which is preliminary data.</text>
</comment>
<dbReference type="Proteomes" id="UP001341840">
    <property type="component" value="Unassembled WGS sequence"/>
</dbReference>
<accession>A0ABU6VJG4</accession>
<evidence type="ECO:0000313" key="1">
    <source>
        <dbReference type="EMBL" id="MED6173234.1"/>
    </source>
</evidence>
<evidence type="ECO:0000313" key="2">
    <source>
        <dbReference type="Proteomes" id="UP001341840"/>
    </source>
</evidence>
<protein>
    <submittedName>
        <fullName evidence="1">Uncharacterized protein</fullName>
    </submittedName>
</protein>
<proteinExistence type="predicted"/>
<reference evidence="1 2" key="1">
    <citation type="journal article" date="2023" name="Plants (Basel)">
        <title>Bridging the Gap: Combining Genomics and Transcriptomics Approaches to Understand Stylosanthes scabra, an Orphan Legume from the Brazilian Caatinga.</title>
        <authorList>
            <person name="Ferreira-Neto J.R.C."/>
            <person name="da Silva M.D."/>
            <person name="Binneck E."/>
            <person name="de Melo N.F."/>
            <person name="da Silva R.H."/>
            <person name="de Melo A.L.T.M."/>
            <person name="Pandolfi V."/>
            <person name="Bustamante F.O."/>
            <person name="Brasileiro-Vidal A.C."/>
            <person name="Benko-Iseppon A.M."/>
        </authorList>
    </citation>
    <scope>NUCLEOTIDE SEQUENCE [LARGE SCALE GENOMIC DNA]</scope>
    <source>
        <tissue evidence="1">Leaves</tissue>
    </source>
</reference>
<name>A0ABU6VJG4_9FABA</name>
<dbReference type="EMBL" id="JASCZI010151504">
    <property type="protein sequence ID" value="MED6173234.1"/>
    <property type="molecule type" value="Genomic_DNA"/>
</dbReference>
<gene>
    <name evidence="1" type="ORF">PIB30_057395</name>
</gene>
<organism evidence="1 2">
    <name type="scientific">Stylosanthes scabra</name>
    <dbReference type="NCBI Taxonomy" id="79078"/>
    <lineage>
        <taxon>Eukaryota</taxon>
        <taxon>Viridiplantae</taxon>
        <taxon>Streptophyta</taxon>
        <taxon>Embryophyta</taxon>
        <taxon>Tracheophyta</taxon>
        <taxon>Spermatophyta</taxon>
        <taxon>Magnoliopsida</taxon>
        <taxon>eudicotyledons</taxon>
        <taxon>Gunneridae</taxon>
        <taxon>Pentapetalae</taxon>
        <taxon>rosids</taxon>
        <taxon>fabids</taxon>
        <taxon>Fabales</taxon>
        <taxon>Fabaceae</taxon>
        <taxon>Papilionoideae</taxon>
        <taxon>50 kb inversion clade</taxon>
        <taxon>dalbergioids sensu lato</taxon>
        <taxon>Dalbergieae</taxon>
        <taxon>Pterocarpus clade</taxon>
        <taxon>Stylosanthes</taxon>
    </lineage>
</organism>
<sequence length="289" mass="34180">MRSISRTLYRQRLLFLKLASPYLRGNTNISPPNIRVRGWKLLCKPPQDKMGILMLREFYANAKMTGNEKQTHPHLTTFVRGREVDFCPESIRVVLQLPEIADSPQSYEARKDGDQRLEDVIRNIYVCKTLVGNWTKIDYILTAVESKDDTSRPPFPSIIWRLCHATGVPPILDDEHVPIDRPITVESMERVRYPQELNQQFQGMRVEHSQFLQNFQTQQTQFFLDFRNQQAQYHQEFHDMKVQQSQVYQDIQTQQSLTHKAVQEMKKVHDRQHKEFLDHKREYVNVVGE</sequence>
<keyword evidence="2" id="KW-1185">Reference proteome</keyword>